<accession>A0A383WE18</accession>
<keyword evidence="4" id="KW-0762">Sugar transport</keyword>
<evidence type="ECO:0000256" key="10">
    <source>
        <dbReference type="SAM" id="Phobius"/>
    </source>
</evidence>
<dbReference type="InterPro" id="IPR004316">
    <property type="entry name" value="SWEET_rpt"/>
</dbReference>
<evidence type="ECO:0000256" key="7">
    <source>
        <dbReference type="ARBA" id="ARBA00022989"/>
    </source>
</evidence>
<feature type="transmembrane region" description="Helical" evidence="10">
    <location>
        <begin position="6"/>
        <end position="25"/>
    </location>
</feature>
<gene>
    <name evidence="11" type="ORF">BQ4739_LOCUS15782</name>
</gene>
<organism evidence="11 12">
    <name type="scientific">Tetradesmus obliquus</name>
    <name type="common">Green alga</name>
    <name type="synonym">Acutodesmus obliquus</name>
    <dbReference type="NCBI Taxonomy" id="3088"/>
    <lineage>
        <taxon>Eukaryota</taxon>
        <taxon>Viridiplantae</taxon>
        <taxon>Chlorophyta</taxon>
        <taxon>core chlorophytes</taxon>
        <taxon>Chlorophyceae</taxon>
        <taxon>CS clade</taxon>
        <taxon>Sphaeropleales</taxon>
        <taxon>Scenedesmaceae</taxon>
        <taxon>Tetradesmus</taxon>
    </lineage>
</organism>
<evidence type="ECO:0000256" key="3">
    <source>
        <dbReference type="ARBA" id="ARBA00022448"/>
    </source>
</evidence>
<feature type="transmembrane region" description="Helical" evidence="10">
    <location>
        <begin position="167"/>
        <end position="184"/>
    </location>
</feature>
<evidence type="ECO:0000256" key="2">
    <source>
        <dbReference type="ARBA" id="ARBA00007809"/>
    </source>
</evidence>
<dbReference type="Proteomes" id="UP000256970">
    <property type="component" value="Unassembled WGS sequence"/>
</dbReference>
<feature type="transmembrane region" description="Helical" evidence="10">
    <location>
        <begin position="99"/>
        <end position="119"/>
    </location>
</feature>
<keyword evidence="3" id="KW-0813">Transport</keyword>
<dbReference type="AlphaFoldDB" id="A0A383WE18"/>
<feature type="transmembrane region" description="Helical" evidence="10">
    <location>
        <begin position="131"/>
        <end position="155"/>
    </location>
</feature>
<comment type="similarity">
    <text evidence="2">Belongs to the SWEET sugar transporter family.</text>
</comment>
<dbReference type="Pfam" id="PF03083">
    <property type="entry name" value="MtN3_slv"/>
    <property type="match status" value="2"/>
</dbReference>
<evidence type="ECO:0008006" key="13">
    <source>
        <dbReference type="Google" id="ProtNLM"/>
    </source>
</evidence>
<evidence type="ECO:0000313" key="11">
    <source>
        <dbReference type="EMBL" id="SZX75493.1"/>
    </source>
</evidence>
<dbReference type="PANTHER" id="PTHR10791:SF224">
    <property type="entry name" value="SUGAR TRANSPORTER SWEET"/>
    <property type="match status" value="1"/>
</dbReference>
<dbReference type="EMBL" id="FNXT01001234">
    <property type="protein sequence ID" value="SZX75493.1"/>
    <property type="molecule type" value="Genomic_DNA"/>
</dbReference>
<evidence type="ECO:0000256" key="1">
    <source>
        <dbReference type="ARBA" id="ARBA00004127"/>
    </source>
</evidence>
<evidence type="ECO:0000313" key="12">
    <source>
        <dbReference type="Proteomes" id="UP000256970"/>
    </source>
</evidence>
<name>A0A383WE18_TETOB</name>
<feature type="transmembrane region" description="Helical" evidence="10">
    <location>
        <begin position="190"/>
        <end position="211"/>
    </location>
</feature>
<comment type="subcellular location">
    <subcellularLocation>
        <location evidence="1">Endomembrane system</location>
        <topology evidence="1">Multi-pass membrane protein</topology>
    </subcellularLocation>
</comment>
<keyword evidence="5 10" id="KW-0812">Transmembrane</keyword>
<feature type="region of interest" description="Disordered" evidence="9">
    <location>
        <begin position="218"/>
        <end position="238"/>
    </location>
</feature>
<dbReference type="Gene3D" id="1.20.1280.290">
    <property type="match status" value="2"/>
</dbReference>
<dbReference type="PANTHER" id="PTHR10791">
    <property type="entry name" value="RAG1-ACTIVATING PROTEIN 1"/>
    <property type="match status" value="1"/>
</dbReference>
<evidence type="ECO:0000256" key="9">
    <source>
        <dbReference type="SAM" id="MobiDB-lite"/>
    </source>
</evidence>
<sequence>MEARDAFMLYACPSLGALLAFCMFISPMRAVLAVNRRKQLGEVNPLPFAAMIANGMGWLAYGLHIHDYFVFGSNVSALLLGLFYVMTVSKFAEEKMQDLLRNILLALCCLFLAVSLVFMGAGLDAAGNKSLWGSTAVAILAIYYVSPLTTLAKVLRRRDSSSLYKPMLIANIGNGLLWFAYGLATHDWFLIMPNGIGAAFSVLSLGISLMLPATERNERLKQQRQQQQQEQGQLGSFSRRVSDSAAEDAVGGSAAGTRPLSWLTGIARMPGSRQTAAAGGGGVSPLAAEEAIHGPDRMLDAQNGTDFRAVAAAEQQALHVVGISAASRTHLGRFDGKDHSIV</sequence>
<proteinExistence type="inferred from homology"/>
<evidence type="ECO:0000256" key="4">
    <source>
        <dbReference type="ARBA" id="ARBA00022597"/>
    </source>
</evidence>
<dbReference type="InterPro" id="IPR047664">
    <property type="entry name" value="SWEET"/>
</dbReference>
<keyword evidence="12" id="KW-1185">Reference proteome</keyword>
<feature type="compositionally biased region" description="Low complexity" evidence="9">
    <location>
        <begin position="223"/>
        <end position="235"/>
    </location>
</feature>
<keyword evidence="6" id="KW-0677">Repeat</keyword>
<reference evidence="11 12" key="1">
    <citation type="submission" date="2016-10" db="EMBL/GenBank/DDBJ databases">
        <authorList>
            <person name="Cai Z."/>
        </authorList>
    </citation>
    <scope>NUCLEOTIDE SEQUENCE [LARGE SCALE GENOMIC DNA]</scope>
</reference>
<evidence type="ECO:0000256" key="6">
    <source>
        <dbReference type="ARBA" id="ARBA00022737"/>
    </source>
</evidence>
<keyword evidence="8 10" id="KW-0472">Membrane</keyword>
<keyword evidence="7 10" id="KW-1133">Transmembrane helix</keyword>
<feature type="transmembrane region" description="Helical" evidence="10">
    <location>
        <begin position="69"/>
        <end position="87"/>
    </location>
</feature>
<dbReference type="GO" id="GO:0012505">
    <property type="term" value="C:endomembrane system"/>
    <property type="evidence" value="ECO:0007669"/>
    <property type="project" value="UniProtKB-SubCell"/>
</dbReference>
<dbReference type="GO" id="GO:0051119">
    <property type="term" value="F:sugar transmembrane transporter activity"/>
    <property type="evidence" value="ECO:0007669"/>
    <property type="project" value="InterPro"/>
</dbReference>
<dbReference type="GO" id="GO:0016020">
    <property type="term" value="C:membrane"/>
    <property type="evidence" value="ECO:0007669"/>
    <property type="project" value="InterPro"/>
</dbReference>
<evidence type="ECO:0000256" key="8">
    <source>
        <dbReference type="ARBA" id="ARBA00023136"/>
    </source>
</evidence>
<evidence type="ECO:0000256" key="5">
    <source>
        <dbReference type="ARBA" id="ARBA00022692"/>
    </source>
</evidence>
<protein>
    <recommendedName>
        <fullName evidence="13">Bidirectional sugar transporter SWEET</fullName>
    </recommendedName>
</protein>